<feature type="transmembrane region" description="Helical" evidence="5">
    <location>
        <begin position="126"/>
        <end position="147"/>
    </location>
</feature>
<evidence type="ECO:0000256" key="4">
    <source>
        <dbReference type="ARBA" id="ARBA00023136"/>
    </source>
</evidence>
<keyword evidence="2 5" id="KW-0812">Transmembrane</keyword>
<dbReference type="GO" id="GO:0004930">
    <property type="term" value="F:G protein-coupled receptor activity"/>
    <property type="evidence" value="ECO:0007669"/>
    <property type="project" value="InterPro"/>
</dbReference>
<feature type="transmembrane region" description="Helical" evidence="5">
    <location>
        <begin position="253"/>
        <end position="275"/>
    </location>
</feature>
<feature type="domain" description="G-protein coupled receptors family 1 profile" evidence="6">
    <location>
        <begin position="21"/>
        <end position="272"/>
    </location>
</feature>
<evidence type="ECO:0000256" key="2">
    <source>
        <dbReference type="ARBA" id="ARBA00022692"/>
    </source>
</evidence>
<gene>
    <name evidence="7" type="primary">Cnig_chr_V.g20671</name>
    <name evidence="7" type="ORF">B9Z55_020671</name>
</gene>
<keyword evidence="4 5" id="KW-0472">Membrane</keyword>
<dbReference type="InterPro" id="IPR017452">
    <property type="entry name" value="GPCR_Rhodpsn_7TM"/>
</dbReference>
<keyword evidence="3 5" id="KW-1133">Transmembrane helix</keyword>
<protein>
    <recommendedName>
        <fullName evidence="6">G-protein coupled receptors family 1 profile domain-containing protein</fullName>
    </recommendedName>
</protein>
<keyword evidence="8" id="KW-1185">Reference proteome</keyword>
<dbReference type="Gene3D" id="1.20.1070.10">
    <property type="entry name" value="Rhodopsin 7-helix transmembrane proteins"/>
    <property type="match status" value="1"/>
</dbReference>
<dbReference type="STRING" id="1611254.A0A2G5TNL7"/>
<feature type="transmembrane region" description="Helical" evidence="5">
    <location>
        <begin position="6"/>
        <end position="29"/>
    </location>
</feature>
<proteinExistence type="predicted"/>
<feature type="transmembrane region" description="Helical" evidence="5">
    <location>
        <begin position="85"/>
        <end position="106"/>
    </location>
</feature>
<feature type="transmembrane region" description="Helical" evidence="5">
    <location>
        <begin position="175"/>
        <end position="195"/>
    </location>
</feature>
<accession>A0A2G5TNL7</accession>
<dbReference type="CDD" id="cd00637">
    <property type="entry name" value="7tm_classA_rhodopsin-like"/>
    <property type="match status" value="1"/>
</dbReference>
<reference evidence="8" key="1">
    <citation type="submission" date="2017-10" db="EMBL/GenBank/DDBJ databases">
        <title>Rapid genome shrinkage in a self-fertile nematode reveals novel sperm competition proteins.</title>
        <authorList>
            <person name="Yin D."/>
            <person name="Schwarz E.M."/>
            <person name="Thomas C.G."/>
            <person name="Felde R.L."/>
            <person name="Korf I.F."/>
            <person name="Cutter A.D."/>
            <person name="Schartner C.M."/>
            <person name="Ralston E.J."/>
            <person name="Meyer B.J."/>
            <person name="Haag E.S."/>
        </authorList>
    </citation>
    <scope>NUCLEOTIDE SEQUENCE [LARGE SCALE GENOMIC DNA]</scope>
    <source>
        <strain evidence="8">JU1422</strain>
    </source>
</reference>
<evidence type="ECO:0000256" key="5">
    <source>
        <dbReference type="SAM" id="Phobius"/>
    </source>
</evidence>
<dbReference type="PANTHER" id="PTHR22718">
    <property type="entry name" value="SERPENTINE RECEPTOR, CLASS X"/>
    <property type="match status" value="1"/>
</dbReference>
<sequence length="311" mass="35855">MTLRLFIGIFTFSLSLTSLFLNFLLFIPVFKLAFVSKKSSVYIIAFFNLLTDVLQLFVTCFYFSGSIIADRYLFSGERLGALSVFFGWIFIEAWFMEALIQIVMSVNRFAVITLKKNDFFTYKNTLLIFAFMVVLTSFSSCCIQYLFPCCRVIADYAVVSYMFVEIEGVTSYSNLLVFFYDIICLIIPTICYGLVFRTIRNSNKNAPANVRKSRNNQEVKYLIQFVFISFFYLMTWMTFFILPLLVPNGPVEWYSIVPIFVTLNCSSNAVIFLSVNREIRKALGIPWLQNKIRGMSTVPSSVQVQSISRNT</sequence>
<evidence type="ECO:0000313" key="7">
    <source>
        <dbReference type="EMBL" id="PIC28895.1"/>
    </source>
</evidence>
<dbReference type="PROSITE" id="PS50262">
    <property type="entry name" value="G_PROTEIN_RECEP_F1_2"/>
    <property type="match status" value="1"/>
</dbReference>
<name>A0A2G5TNL7_9PELO</name>
<evidence type="ECO:0000259" key="6">
    <source>
        <dbReference type="PROSITE" id="PS50262"/>
    </source>
</evidence>
<evidence type="ECO:0000256" key="3">
    <source>
        <dbReference type="ARBA" id="ARBA00022989"/>
    </source>
</evidence>
<organism evidence="7 8">
    <name type="scientific">Caenorhabditis nigoni</name>
    <dbReference type="NCBI Taxonomy" id="1611254"/>
    <lineage>
        <taxon>Eukaryota</taxon>
        <taxon>Metazoa</taxon>
        <taxon>Ecdysozoa</taxon>
        <taxon>Nematoda</taxon>
        <taxon>Chromadorea</taxon>
        <taxon>Rhabditida</taxon>
        <taxon>Rhabditina</taxon>
        <taxon>Rhabditomorpha</taxon>
        <taxon>Rhabditoidea</taxon>
        <taxon>Rhabditidae</taxon>
        <taxon>Peloderinae</taxon>
        <taxon>Caenorhabditis</taxon>
    </lineage>
</organism>
<dbReference type="PROSITE" id="PS00237">
    <property type="entry name" value="G_PROTEIN_RECEP_F1_1"/>
    <property type="match status" value="1"/>
</dbReference>
<dbReference type="SUPFAM" id="SSF81321">
    <property type="entry name" value="Family A G protein-coupled receptor-like"/>
    <property type="match status" value="1"/>
</dbReference>
<dbReference type="EMBL" id="PDUG01000005">
    <property type="protein sequence ID" value="PIC28895.1"/>
    <property type="molecule type" value="Genomic_DNA"/>
</dbReference>
<evidence type="ECO:0000313" key="8">
    <source>
        <dbReference type="Proteomes" id="UP000230233"/>
    </source>
</evidence>
<dbReference type="AlphaFoldDB" id="A0A2G5TNL7"/>
<dbReference type="PANTHER" id="PTHR22718:SF10">
    <property type="entry name" value="7TM GPCR SERPENTINE RECEPTOR CLASS X (SRX) DOMAIN-CONTAINING PROTEIN-RELATED"/>
    <property type="match status" value="1"/>
</dbReference>
<comment type="subcellular location">
    <subcellularLocation>
        <location evidence="1">Membrane</location>
    </subcellularLocation>
</comment>
<dbReference type="OrthoDB" id="5846501at2759"/>
<feature type="transmembrane region" description="Helical" evidence="5">
    <location>
        <begin position="221"/>
        <end position="241"/>
    </location>
</feature>
<comment type="caution">
    <text evidence="7">The sequence shown here is derived from an EMBL/GenBank/DDBJ whole genome shotgun (WGS) entry which is preliminary data.</text>
</comment>
<evidence type="ECO:0000256" key="1">
    <source>
        <dbReference type="ARBA" id="ARBA00004370"/>
    </source>
</evidence>
<dbReference type="InterPro" id="IPR000276">
    <property type="entry name" value="GPCR_Rhodpsn"/>
</dbReference>
<dbReference type="InterPro" id="IPR019430">
    <property type="entry name" value="7TM_GPCR_serpentine_rcpt_Srx"/>
</dbReference>
<dbReference type="Pfam" id="PF10328">
    <property type="entry name" value="7TM_GPCR_Srx"/>
    <property type="match status" value="1"/>
</dbReference>
<feature type="transmembrane region" description="Helical" evidence="5">
    <location>
        <begin position="41"/>
        <end position="65"/>
    </location>
</feature>
<dbReference type="Proteomes" id="UP000230233">
    <property type="component" value="Chromosome V"/>
</dbReference>
<dbReference type="GO" id="GO:0016020">
    <property type="term" value="C:membrane"/>
    <property type="evidence" value="ECO:0007669"/>
    <property type="project" value="UniProtKB-SubCell"/>
</dbReference>